<dbReference type="AlphaFoldDB" id="A0AB34XVB5"/>
<evidence type="ECO:0000313" key="1">
    <source>
        <dbReference type="EMBL" id="KZE23367.1"/>
    </source>
</evidence>
<gene>
    <name evidence="1" type="ORF">AVW13_03905</name>
</gene>
<name>A0AB34XVB5_9MICO</name>
<protein>
    <submittedName>
        <fullName evidence="1">Uncharacterized protein</fullName>
    </submittedName>
</protein>
<comment type="caution">
    <text evidence="1">The sequence shown here is derived from an EMBL/GenBank/DDBJ whole genome shotgun (WGS) entry which is preliminary data.</text>
</comment>
<accession>A0AB34XVB5</accession>
<evidence type="ECO:0000313" key="2">
    <source>
        <dbReference type="Proteomes" id="UP000076612"/>
    </source>
</evidence>
<dbReference type="EMBL" id="LQQR01000003">
    <property type="protein sequence ID" value="KZE23367.1"/>
    <property type="molecule type" value="Genomic_DNA"/>
</dbReference>
<sequence>MQLYKIKASPESTGYGLMARDAEGYCYVYSANTGLWHRNGGREIDFDFDHEAVYQPVTGTEAAELLSGVRPADPQSMGWYVTELEEQAAQWKKTSAEVGVTDGSGPSAA</sequence>
<dbReference type="RefSeq" id="WP_063248827.1">
    <property type="nucleotide sequence ID" value="NZ_CP068173.1"/>
</dbReference>
<dbReference type="Proteomes" id="UP000076612">
    <property type="component" value="Unassembled WGS sequence"/>
</dbReference>
<proteinExistence type="predicted"/>
<organism evidence="1 2">
    <name type="scientific">Brevibacterium casei</name>
    <dbReference type="NCBI Taxonomy" id="33889"/>
    <lineage>
        <taxon>Bacteria</taxon>
        <taxon>Bacillati</taxon>
        <taxon>Actinomycetota</taxon>
        <taxon>Actinomycetes</taxon>
        <taxon>Micrococcales</taxon>
        <taxon>Brevibacteriaceae</taxon>
        <taxon>Brevibacterium</taxon>
    </lineage>
</organism>
<reference evidence="2" key="1">
    <citation type="submission" date="2016-01" db="EMBL/GenBank/DDBJ databases">
        <title>Draft genome of Chromobacterium sp. F49.</title>
        <authorList>
            <person name="Hong K.W."/>
        </authorList>
    </citation>
    <scope>NUCLEOTIDE SEQUENCE [LARGE SCALE GENOMIC DNA]</scope>
    <source>
        <strain evidence="2">M40</strain>
    </source>
</reference>